<proteinExistence type="predicted"/>
<name>A0ABS9U7G8_9MICC</name>
<comment type="caution">
    <text evidence="1">The sequence shown here is derived from an EMBL/GenBank/DDBJ whole genome shotgun (WGS) entry which is preliminary data.</text>
</comment>
<reference evidence="1 2" key="1">
    <citation type="submission" date="2022-03" db="EMBL/GenBank/DDBJ databases">
        <title>Sinomonas sp. isolated from a soil.</title>
        <authorList>
            <person name="Han J."/>
            <person name="Kim D.-U."/>
        </authorList>
    </citation>
    <scope>NUCLEOTIDE SEQUENCE [LARGE SCALE GENOMIC DNA]</scope>
    <source>
        <strain evidence="1 2">5-5</strain>
    </source>
</reference>
<dbReference type="EMBL" id="JAKZBV010000002">
    <property type="protein sequence ID" value="MCH6472457.1"/>
    <property type="molecule type" value="Genomic_DNA"/>
</dbReference>
<gene>
    <name evidence="1" type="ORF">L0M17_21245</name>
</gene>
<evidence type="ECO:0008006" key="3">
    <source>
        <dbReference type="Google" id="ProtNLM"/>
    </source>
</evidence>
<organism evidence="1 2">
    <name type="scientific">Sinomonas terrae</name>
    <dbReference type="NCBI Taxonomy" id="2908838"/>
    <lineage>
        <taxon>Bacteria</taxon>
        <taxon>Bacillati</taxon>
        <taxon>Actinomycetota</taxon>
        <taxon>Actinomycetes</taxon>
        <taxon>Micrococcales</taxon>
        <taxon>Micrococcaceae</taxon>
        <taxon>Sinomonas</taxon>
    </lineage>
</organism>
<evidence type="ECO:0000313" key="2">
    <source>
        <dbReference type="Proteomes" id="UP001202922"/>
    </source>
</evidence>
<accession>A0ABS9U7G8</accession>
<evidence type="ECO:0000313" key="1">
    <source>
        <dbReference type="EMBL" id="MCH6472457.1"/>
    </source>
</evidence>
<sequence length="68" mass="7665">MARPYKGDRHVVTAKIPRADADKLQKVVELTAETRSDIVARLLHEHLKSIDIDALERHQEALPIARAS</sequence>
<protein>
    <recommendedName>
        <fullName evidence="3">Ribbon-helix-helix protein CopG domain-containing protein</fullName>
    </recommendedName>
</protein>
<dbReference type="Proteomes" id="UP001202922">
    <property type="component" value="Unassembled WGS sequence"/>
</dbReference>
<keyword evidence="2" id="KW-1185">Reference proteome</keyword>
<dbReference type="RefSeq" id="WP_241056631.1">
    <property type="nucleotide sequence ID" value="NZ_JAKZBV010000002.1"/>
</dbReference>